<keyword evidence="1" id="KW-0732">Signal</keyword>
<evidence type="ECO:0008006" key="4">
    <source>
        <dbReference type="Google" id="ProtNLM"/>
    </source>
</evidence>
<dbReference type="CDD" id="cd00920">
    <property type="entry name" value="Cupredoxin"/>
    <property type="match status" value="1"/>
</dbReference>
<dbReference type="AlphaFoldDB" id="A0AA38JJC0"/>
<reference evidence="2" key="1">
    <citation type="submission" date="2022-08" db="EMBL/GenBank/DDBJ databases">
        <authorList>
            <consortium name="DOE Joint Genome Institute"/>
            <person name="Min B."/>
            <person name="Sierra-Patev S."/>
            <person name="Naranjo-Ortiz M."/>
            <person name="Looney B."/>
            <person name="Konkel Z."/>
            <person name="Slot J.C."/>
            <person name="Sakamoto Y."/>
            <person name="Steenwyk J.L."/>
            <person name="Rokas A."/>
            <person name="Carro J."/>
            <person name="Camarero S."/>
            <person name="Ferreira P."/>
            <person name="Molpeceres G."/>
            <person name="Ruiz-duenas F.J."/>
            <person name="Serrano A."/>
            <person name="Henrissat B."/>
            <person name="Drula E."/>
            <person name="Hughes K.W."/>
            <person name="Mata J.L."/>
            <person name="Ishikawa N.K."/>
            <person name="Vargas-Isla R."/>
            <person name="Ushijima S."/>
            <person name="Smith C.A."/>
            <person name="Ahrendt S."/>
            <person name="Andreopoulos W."/>
            <person name="He G."/>
            <person name="LaButti K."/>
            <person name="Lipzen A."/>
            <person name="Ng V."/>
            <person name="Riley R."/>
            <person name="Sandor L."/>
            <person name="Barry K."/>
            <person name="Martinez A.T."/>
            <person name="Xiao Y."/>
            <person name="Gibbons J.G."/>
            <person name="Terashima K."/>
            <person name="Hibbett D.S."/>
            <person name="Grigoriev I.V."/>
        </authorList>
    </citation>
    <scope>NUCLEOTIDE SEQUENCE</scope>
    <source>
        <strain evidence="2">ET3784</strain>
    </source>
</reference>
<dbReference type="Gene3D" id="2.60.40.420">
    <property type="entry name" value="Cupredoxins - blue copper proteins"/>
    <property type="match status" value="1"/>
</dbReference>
<keyword evidence="3" id="KW-1185">Reference proteome</keyword>
<comment type="caution">
    <text evidence="2">The sequence shown here is derived from an EMBL/GenBank/DDBJ whole genome shotgun (WGS) entry which is preliminary data.</text>
</comment>
<accession>A0AA38JJC0</accession>
<evidence type="ECO:0000256" key="1">
    <source>
        <dbReference type="SAM" id="SignalP"/>
    </source>
</evidence>
<sequence length="236" mass="23827">MMMRFLAVACLGVAALVQAQNQTIQVQVGGTENESGGIFQFNPSNFNATNGSVITFEFSGNPGNHSITQSALSNPCQPLSGGFDSGWVLIPTGGVSPNPLWNLTITDDSNTIYFFCKQLIPSPHCAAGMVGTINAPGSGTGSFNDYLNNAMQTKDSGQGVGALVGQGASASAVPGPLPSGVTLFGTPASTPVSAASSGSGTSSAASASGSSSAAFKIEYDFTLFTLFATTMGIALM</sequence>
<evidence type="ECO:0000313" key="2">
    <source>
        <dbReference type="EMBL" id="KAJ3733227.1"/>
    </source>
</evidence>
<feature type="chain" id="PRO_5041267797" description="Extracellular serine-rich protein" evidence="1">
    <location>
        <begin position="20"/>
        <end position="236"/>
    </location>
</feature>
<proteinExistence type="predicted"/>
<evidence type="ECO:0000313" key="3">
    <source>
        <dbReference type="Proteomes" id="UP001176059"/>
    </source>
</evidence>
<protein>
    <recommendedName>
        <fullName evidence="4">Extracellular serine-rich protein</fullName>
    </recommendedName>
</protein>
<dbReference type="InterPro" id="IPR008972">
    <property type="entry name" value="Cupredoxin"/>
</dbReference>
<dbReference type="PANTHER" id="PTHR34883">
    <property type="entry name" value="SERINE-RICH PROTEIN, PUTATIVE-RELATED-RELATED"/>
    <property type="match status" value="1"/>
</dbReference>
<dbReference type="EMBL" id="JANVFO010000019">
    <property type="protein sequence ID" value="KAJ3733227.1"/>
    <property type="molecule type" value="Genomic_DNA"/>
</dbReference>
<gene>
    <name evidence="2" type="ORF">DFJ43DRAFT_243701</name>
</gene>
<reference evidence="2" key="2">
    <citation type="journal article" date="2023" name="Proc. Natl. Acad. Sci. U.S.A.">
        <title>A global phylogenomic analysis of the shiitake genus Lentinula.</title>
        <authorList>
            <person name="Sierra-Patev S."/>
            <person name="Min B."/>
            <person name="Naranjo-Ortiz M."/>
            <person name="Looney B."/>
            <person name="Konkel Z."/>
            <person name="Slot J.C."/>
            <person name="Sakamoto Y."/>
            <person name="Steenwyk J.L."/>
            <person name="Rokas A."/>
            <person name="Carro J."/>
            <person name="Camarero S."/>
            <person name="Ferreira P."/>
            <person name="Molpeceres G."/>
            <person name="Ruiz-Duenas F.J."/>
            <person name="Serrano A."/>
            <person name="Henrissat B."/>
            <person name="Drula E."/>
            <person name="Hughes K.W."/>
            <person name="Mata J.L."/>
            <person name="Ishikawa N.K."/>
            <person name="Vargas-Isla R."/>
            <person name="Ushijima S."/>
            <person name="Smith C.A."/>
            <person name="Donoghue J."/>
            <person name="Ahrendt S."/>
            <person name="Andreopoulos W."/>
            <person name="He G."/>
            <person name="LaButti K."/>
            <person name="Lipzen A."/>
            <person name="Ng V."/>
            <person name="Riley R."/>
            <person name="Sandor L."/>
            <person name="Barry K."/>
            <person name="Martinez A.T."/>
            <person name="Xiao Y."/>
            <person name="Gibbons J.G."/>
            <person name="Terashima K."/>
            <person name="Grigoriev I.V."/>
            <person name="Hibbett D."/>
        </authorList>
    </citation>
    <scope>NUCLEOTIDE SEQUENCE</scope>
    <source>
        <strain evidence="2">ET3784</strain>
    </source>
</reference>
<dbReference type="Proteomes" id="UP001176059">
    <property type="component" value="Unassembled WGS sequence"/>
</dbReference>
<feature type="signal peptide" evidence="1">
    <location>
        <begin position="1"/>
        <end position="19"/>
    </location>
</feature>
<name>A0AA38JJC0_9AGAR</name>
<dbReference type="InterPro" id="IPR052953">
    <property type="entry name" value="Ser-rich/MCO-related"/>
</dbReference>
<dbReference type="SUPFAM" id="SSF49503">
    <property type="entry name" value="Cupredoxins"/>
    <property type="match status" value="1"/>
</dbReference>
<dbReference type="PANTHER" id="PTHR34883:SF15">
    <property type="entry name" value="EXTRACELLULAR SERINE-RICH PROTEIN"/>
    <property type="match status" value="1"/>
</dbReference>
<organism evidence="2 3">
    <name type="scientific">Lentinula guzmanii</name>
    <dbReference type="NCBI Taxonomy" id="2804957"/>
    <lineage>
        <taxon>Eukaryota</taxon>
        <taxon>Fungi</taxon>
        <taxon>Dikarya</taxon>
        <taxon>Basidiomycota</taxon>
        <taxon>Agaricomycotina</taxon>
        <taxon>Agaricomycetes</taxon>
        <taxon>Agaricomycetidae</taxon>
        <taxon>Agaricales</taxon>
        <taxon>Marasmiineae</taxon>
        <taxon>Omphalotaceae</taxon>
        <taxon>Lentinula</taxon>
    </lineage>
</organism>